<evidence type="ECO:0000256" key="1">
    <source>
        <dbReference type="SAM" id="MobiDB-lite"/>
    </source>
</evidence>
<feature type="region of interest" description="Disordered" evidence="1">
    <location>
        <begin position="357"/>
        <end position="420"/>
    </location>
</feature>
<dbReference type="Proteomes" id="UP001497444">
    <property type="component" value="Chromosome 8"/>
</dbReference>
<keyword evidence="3" id="KW-1185">Reference proteome</keyword>
<feature type="region of interest" description="Disordered" evidence="1">
    <location>
        <begin position="21"/>
        <end position="130"/>
    </location>
</feature>
<feature type="region of interest" description="Disordered" evidence="1">
    <location>
        <begin position="453"/>
        <end position="524"/>
    </location>
</feature>
<feature type="compositionally biased region" description="Basic and acidic residues" evidence="1">
    <location>
        <begin position="60"/>
        <end position="76"/>
    </location>
</feature>
<feature type="compositionally biased region" description="Low complexity" evidence="1">
    <location>
        <begin position="481"/>
        <end position="498"/>
    </location>
</feature>
<dbReference type="CDD" id="cd23767">
    <property type="entry name" value="IQCD"/>
    <property type="match status" value="1"/>
</dbReference>
<organism evidence="2 3">
    <name type="scientific">Sphagnum jensenii</name>
    <dbReference type="NCBI Taxonomy" id="128206"/>
    <lineage>
        <taxon>Eukaryota</taxon>
        <taxon>Viridiplantae</taxon>
        <taxon>Streptophyta</taxon>
        <taxon>Embryophyta</taxon>
        <taxon>Bryophyta</taxon>
        <taxon>Sphagnophytina</taxon>
        <taxon>Sphagnopsida</taxon>
        <taxon>Sphagnales</taxon>
        <taxon>Sphagnaceae</taxon>
        <taxon>Sphagnum</taxon>
    </lineage>
</organism>
<sequence>MRKKVSWTVWKKQLKQYVASGTKLPAVEVNEENEPVVDGSSYNDDHHIGDLSIGSSSSCEDLKSSDDARQREEEKQPQQQSCSLKANVPEVELAPLTPPRSNPPLASAAPQRSSPPTPPGSRSNSVSASAVGSALSKGAFKHVYRSGPVRKKLSTRTTSGGGGALSDVSGASQQKEEEMSIAAATTIQATFRVYRSRCSSSPEEMWSEGISNPIRMLEEELGQTQFSSTQHMISQPTPGGADRKNTNGEWDADTRSLADCEASAQLKQVAAIKRERTREYAHALRRLRYGLEHNNKGSTARALQATDDKLLDKPGYVLNWLERAQGVAVNDNIYVPKTVSSDATQKQLPSEISLSLNNGIANGTATPKKKPKSTSIRGTEKENSKRSSDNKTTKPKNGDEEKKSNNRNDDQKTKQLREKLSEAVTTTIHSPLSGAENVGNRFDADHGVEEIHLQNRSSSTSPHPTSTGSNNKNNRRKRNSAARGNNATPAAAAAAAAAEVVTSTGGKASIPSAGGNRKKLPFKV</sequence>
<evidence type="ECO:0000313" key="2">
    <source>
        <dbReference type="EMBL" id="CAK9277537.1"/>
    </source>
</evidence>
<feature type="compositionally biased region" description="Low complexity" evidence="1">
    <location>
        <begin position="120"/>
        <end position="130"/>
    </location>
</feature>
<reference evidence="2" key="1">
    <citation type="submission" date="2024-02" db="EMBL/GenBank/DDBJ databases">
        <authorList>
            <consortium name="ELIXIR-Norway"/>
            <consortium name="Elixir Norway"/>
        </authorList>
    </citation>
    <scope>NUCLEOTIDE SEQUENCE</scope>
</reference>
<proteinExistence type="predicted"/>
<accession>A0ABP0XEI5</accession>
<name>A0ABP0XEI5_9BRYO</name>
<feature type="compositionally biased region" description="Basic and acidic residues" evidence="1">
    <location>
        <begin position="378"/>
        <end position="420"/>
    </location>
</feature>
<evidence type="ECO:0000313" key="3">
    <source>
        <dbReference type="Proteomes" id="UP001497444"/>
    </source>
</evidence>
<protein>
    <submittedName>
        <fullName evidence="2">Uncharacterized protein</fullName>
    </submittedName>
</protein>
<feature type="region of interest" description="Disordered" evidence="1">
    <location>
        <begin position="150"/>
        <end position="173"/>
    </location>
</feature>
<dbReference type="EMBL" id="OZ020103">
    <property type="protein sequence ID" value="CAK9277537.1"/>
    <property type="molecule type" value="Genomic_DNA"/>
</dbReference>
<feature type="compositionally biased region" description="Low complexity" evidence="1">
    <location>
        <begin position="103"/>
        <end position="112"/>
    </location>
</feature>
<feature type="compositionally biased region" description="Low complexity" evidence="1">
    <location>
        <begin position="457"/>
        <end position="472"/>
    </location>
</feature>
<gene>
    <name evidence="2" type="ORF">CSSPJE1EN1_LOCUS23015</name>
</gene>